<dbReference type="SUPFAM" id="SSF46785">
    <property type="entry name" value="Winged helix' DNA-binding domain"/>
    <property type="match status" value="1"/>
</dbReference>
<dbReference type="InterPro" id="IPR011611">
    <property type="entry name" value="PfkB_dom"/>
</dbReference>
<keyword evidence="1" id="KW-0808">Transferase</keyword>
<name>A0AAU8BGV9_9VIBR</name>
<proteinExistence type="predicted"/>
<dbReference type="RefSeq" id="WP_353496462.1">
    <property type="nucleotide sequence ID" value="NZ_CP115920.1"/>
</dbReference>
<dbReference type="InterPro" id="IPR002173">
    <property type="entry name" value="Carboh/pur_kinase_PfkB_CS"/>
</dbReference>
<organism evidence="4">
    <name type="scientific">Vibrio chaetopteri</name>
    <dbReference type="NCBI Taxonomy" id="3016528"/>
    <lineage>
        <taxon>Bacteria</taxon>
        <taxon>Pseudomonadati</taxon>
        <taxon>Pseudomonadota</taxon>
        <taxon>Gammaproteobacteria</taxon>
        <taxon>Vibrionales</taxon>
        <taxon>Vibrionaceae</taxon>
        <taxon>Vibrio</taxon>
    </lineage>
</organism>
<dbReference type="InterPro" id="IPR036390">
    <property type="entry name" value="WH_DNA-bd_sf"/>
</dbReference>
<gene>
    <name evidence="4" type="ORF">PG915_10365</name>
</gene>
<dbReference type="InterPro" id="IPR036388">
    <property type="entry name" value="WH-like_DNA-bd_sf"/>
</dbReference>
<dbReference type="PANTHER" id="PTHR10584">
    <property type="entry name" value="SUGAR KINASE"/>
    <property type="match status" value="1"/>
</dbReference>
<dbReference type="SUPFAM" id="SSF53613">
    <property type="entry name" value="Ribokinase-like"/>
    <property type="match status" value="1"/>
</dbReference>
<evidence type="ECO:0000256" key="2">
    <source>
        <dbReference type="ARBA" id="ARBA00022777"/>
    </source>
</evidence>
<dbReference type="Gene3D" id="1.10.10.10">
    <property type="entry name" value="Winged helix-like DNA-binding domain superfamily/Winged helix DNA-binding domain"/>
    <property type="match status" value="1"/>
</dbReference>
<feature type="domain" description="Carbohydrate kinase PfkB" evidence="3">
    <location>
        <begin position="59"/>
        <end position="340"/>
    </location>
</feature>
<protein>
    <submittedName>
        <fullName evidence="4">PfkB family carbohydrate kinase</fullName>
    </submittedName>
</protein>
<evidence type="ECO:0000256" key="1">
    <source>
        <dbReference type="ARBA" id="ARBA00022679"/>
    </source>
</evidence>
<dbReference type="Pfam" id="PF13412">
    <property type="entry name" value="HTH_24"/>
    <property type="match status" value="1"/>
</dbReference>
<dbReference type="KEGG" id="vck:PG915_10365"/>
<dbReference type="AlphaFoldDB" id="A0AAU8BGV9"/>
<dbReference type="PROSITE" id="PS00583">
    <property type="entry name" value="PFKB_KINASES_1"/>
    <property type="match status" value="1"/>
</dbReference>
<evidence type="ECO:0000313" key="4">
    <source>
        <dbReference type="EMBL" id="XCD14999.1"/>
    </source>
</evidence>
<evidence type="ECO:0000259" key="3">
    <source>
        <dbReference type="Pfam" id="PF00294"/>
    </source>
</evidence>
<dbReference type="PANTHER" id="PTHR10584:SF166">
    <property type="entry name" value="RIBOKINASE"/>
    <property type="match status" value="1"/>
</dbReference>
<keyword evidence="2 4" id="KW-0418">Kinase</keyword>
<sequence>MTEREQQILELIKLDPMIAQSTLADMLNISRSAVAGHIMNLTRKGFIQGKGYLIAPDRFAVVIGGANMDLCGRATSDLVMGSSNPGALTASAGGIGRNIAESLAQLGTKVEFVSAVGDDSWGEQLLDSCRDADVGIEHCLVTSNQATSTYLSIHGPDGTLQLALNDMSLFNELNAQQLAKRAPLLNRATVIAIDANLSDSALEYLFQTQASKPIFVDPVSVLKAEKIKPYLSCIHTLKLELAEAELLAGVDSSKRIRLPQIAHKLHEMGVKQLVINLGAQGVYSSQEKKGHFHNRSDSSLSLKTDGQEGLLAGLVHGYLQSANWQRSVEFGMVAAGIASNSEHAYLQRQGRQTTQPRATRTFEKDADLGLYYD</sequence>
<accession>A0AAU8BGV9</accession>
<dbReference type="GO" id="GO:0016301">
    <property type="term" value="F:kinase activity"/>
    <property type="evidence" value="ECO:0007669"/>
    <property type="project" value="UniProtKB-KW"/>
</dbReference>
<reference evidence="4" key="1">
    <citation type="submission" date="2023-01" db="EMBL/GenBank/DDBJ databases">
        <title>Vibrio sp. CB1-14 genome sequencing.</title>
        <authorList>
            <person name="Otstavnykh N."/>
            <person name="Isaeva M."/>
            <person name="Meleshko D."/>
        </authorList>
    </citation>
    <scope>NUCLEOTIDE SEQUENCE</scope>
    <source>
        <strain evidence="4">CB1-14</strain>
    </source>
</reference>
<dbReference type="InterPro" id="IPR029056">
    <property type="entry name" value="Ribokinase-like"/>
</dbReference>
<dbReference type="Gene3D" id="3.40.1190.20">
    <property type="match status" value="1"/>
</dbReference>
<dbReference type="EMBL" id="CP115920">
    <property type="protein sequence ID" value="XCD14999.1"/>
    <property type="molecule type" value="Genomic_DNA"/>
</dbReference>
<dbReference type="Pfam" id="PF00294">
    <property type="entry name" value="PfkB"/>
    <property type="match status" value="1"/>
</dbReference>